<evidence type="ECO:0000313" key="2">
    <source>
        <dbReference type="EMBL" id="TKX26452.1"/>
    </source>
</evidence>
<accession>A0A4V6DV02</accession>
<feature type="compositionally biased region" description="Basic and acidic residues" evidence="1">
    <location>
        <begin position="17"/>
        <end position="36"/>
    </location>
</feature>
<feature type="region of interest" description="Disordered" evidence="1">
    <location>
        <begin position="1"/>
        <end position="36"/>
    </location>
</feature>
<organism evidence="2 3">
    <name type="scientific">Elsinoe australis</name>
    <dbReference type="NCBI Taxonomy" id="40998"/>
    <lineage>
        <taxon>Eukaryota</taxon>
        <taxon>Fungi</taxon>
        <taxon>Dikarya</taxon>
        <taxon>Ascomycota</taxon>
        <taxon>Pezizomycotina</taxon>
        <taxon>Dothideomycetes</taxon>
        <taxon>Dothideomycetidae</taxon>
        <taxon>Myriangiales</taxon>
        <taxon>Elsinoaceae</taxon>
        <taxon>Elsinoe</taxon>
    </lineage>
</organism>
<name>A0A4V6DV02_9PEZI</name>
<evidence type="ECO:0000313" key="3">
    <source>
        <dbReference type="Proteomes" id="UP000308133"/>
    </source>
</evidence>
<dbReference type="AlphaFoldDB" id="A0A4V6DV02"/>
<proteinExistence type="predicted"/>
<evidence type="ECO:0000256" key="1">
    <source>
        <dbReference type="SAM" id="MobiDB-lite"/>
    </source>
</evidence>
<feature type="compositionally biased region" description="Low complexity" evidence="1">
    <location>
        <begin position="1"/>
        <end position="14"/>
    </location>
</feature>
<dbReference type="Proteomes" id="UP000308133">
    <property type="component" value="Unassembled WGS sequence"/>
</dbReference>
<comment type="caution">
    <text evidence="2">The sequence shown here is derived from an EMBL/GenBank/DDBJ whole genome shotgun (WGS) entry which is preliminary data.</text>
</comment>
<protein>
    <submittedName>
        <fullName evidence="2">Uncharacterized protein</fullName>
    </submittedName>
</protein>
<sequence>MAAPGTPAQAPGAPLLEKQDQTKEADEPRLNTYPECRETPYNKLSTYARTVLGIDQKEFDKLSPVYILGYKVLCEYLEPVLTHLEKQLALATTKGFVYYLMSSMVANLPYHFDIPPDDPSGGKPHLSNAMPYVEELCYMFDKGYLLAIAAQDQATRTEAEWRTLMEEYVLDLAMVERMIKEFREDR</sequence>
<gene>
    <name evidence="2" type="ORF">C1H76_1416</name>
</gene>
<reference evidence="2 3" key="1">
    <citation type="submission" date="2018-02" db="EMBL/GenBank/DDBJ databases">
        <title>Draft genome sequences of Elsinoe sp., causing black scab on jojoba.</title>
        <authorList>
            <person name="Stodart B."/>
            <person name="Jeffress S."/>
            <person name="Ash G."/>
            <person name="Arun Chinnappa K."/>
        </authorList>
    </citation>
    <scope>NUCLEOTIDE SEQUENCE [LARGE SCALE GENOMIC DNA]</scope>
    <source>
        <strain evidence="2 3">Hillstone_2</strain>
    </source>
</reference>
<dbReference type="EMBL" id="PTQR01000013">
    <property type="protein sequence ID" value="TKX26452.1"/>
    <property type="molecule type" value="Genomic_DNA"/>
</dbReference>